<accession>A0ABM5JUF1</accession>
<dbReference type="RefSeq" id="XP_050501564.1">
    <property type="nucleotide sequence ID" value="XM_050645607.1"/>
</dbReference>
<dbReference type="GeneID" id="126881365"/>
<sequence>MSILSKSDYLALLSVNDINTLSPADMAKGYEESPREWYHLLLNESDFSLLAYAPNVKWYSICRCHLVADDGSTAHEHLHSLIHFTNGSTMLAYKKKLQRAGKRLHPKTTFRKIICLDHCVSVLRYIACVDGQKPLRRDGDGLFGKPHSHYERRVFKSEWLHSRGKFCAGIRKEISTLASRGVSNLEKYTSEHELHVKSTCKCERGEEGIRRKNEANEKRRTFYKSERGMAIRKSYKEKMHQKRKIISELMNLGSNKKAELQRETILKLLVLL</sequence>
<organism evidence="1 2">
    <name type="scientific">Diabrotica virgifera virgifera</name>
    <name type="common">western corn rootworm</name>
    <dbReference type="NCBI Taxonomy" id="50390"/>
    <lineage>
        <taxon>Eukaryota</taxon>
        <taxon>Metazoa</taxon>
        <taxon>Ecdysozoa</taxon>
        <taxon>Arthropoda</taxon>
        <taxon>Hexapoda</taxon>
        <taxon>Insecta</taxon>
        <taxon>Pterygota</taxon>
        <taxon>Neoptera</taxon>
        <taxon>Endopterygota</taxon>
        <taxon>Coleoptera</taxon>
        <taxon>Polyphaga</taxon>
        <taxon>Cucujiformia</taxon>
        <taxon>Chrysomeloidea</taxon>
        <taxon>Chrysomelidae</taxon>
        <taxon>Galerucinae</taxon>
        <taxon>Diabroticina</taxon>
        <taxon>Diabroticites</taxon>
        <taxon>Diabrotica</taxon>
    </lineage>
</organism>
<reference evidence="1" key="1">
    <citation type="submission" date="2025-05" db="UniProtKB">
        <authorList>
            <consortium name="EnsemblMetazoa"/>
        </authorList>
    </citation>
    <scope>IDENTIFICATION</scope>
</reference>
<protein>
    <submittedName>
        <fullName evidence="1">Uncharacterized protein</fullName>
    </submittedName>
</protein>
<name>A0ABM5JUF1_DIAVI</name>
<keyword evidence="2" id="KW-1185">Reference proteome</keyword>
<evidence type="ECO:0000313" key="1">
    <source>
        <dbReference type="EnsemblMetazoa" id="XP_050501564.1"/>
    </source>
</evidence>
<proteinExistence type="predicted"/>
<dbReference type="Proteomes" id="UP001652700">
    <property type="component" value="Unplaced"/>
</dbReference>
<evidence type="ECO:0000313" key="2">
    <source>
        <dbReference type="Proteomes" id="UP001652700"/>
    </source>
</evidence>
<dbReference type="EnsemblMetazoa" id="XM_050645607.1">
    <property type="protein sequence ID" value="XP_050501564.1"/>
    <property type="gene ID" value="LOC126881365"/>
</dbReference>